<protein>
    <recommendedName>
        <fullName evidence="11 12">Multifunctional fusion protein</fullName>
    </recommendedName>
    <domain>
        <recommendedName>
            <fullName evidence="12">Ribosomal RNA small subunit methyltransferase I</fullName>
            <ecNumber evidence="12">2.1.1.198</ecNumber>
        </recommendedName>
        <alternativeName>
            <fullName evidence="12">16S rRNA 2'-O-ribose C1402 methyltransferase</fullName>
        </alternativeName>
        <alternativeName>
            <fullName evidence="12">rRNA (cytidine-2'-O-)-methyltransferase RsmI</fullName>
        </alternativeName>
    </domain>
    <domain>
        <recommendedName>
            <fullName evidence="11">tRNA-specific adenosine deaminase</fullName>
            <ecNumber evidence="11">3.5.4.33</ecNumber>
        </recommendedName>
    </domain>
</protein>
<dbReference type="GO" id="GO:0002100">
    <property type="term" value="P:tRNA wobble adenosine to inosine editing"/>
    <property type="evidence" value="ECO:0007669"/>
    <property type="project" value="UniProtKB-UniRule"/>
</dbReference>
<dbReference type="GO" id="GO:0070677">
    <property type="term" value="F:rRNA (cytosine-2'-O-)-methyltransferase activity"/>
    <property type="evidence" value="ECO:0007669"/>
    <property type="project" value="UniProtKB-UniRule"/>
</dbReference>
<dbReference type="PROSITE" id="PS00903">
    <property type="entry name" value="CYT_DCMP_DEAMINASES_1"/>
    <property type="match status" value="1"/>
</dbReference>
<comment type="subunit">
    <text evidence="11">Homodimer.</text>
</comment>
<evidence type="ECO:0000256" key="3">
    <source>
        <dbReference type="ARBA" id="ARBA00022552"/>
    </source>
</evidence>
<dbReference type="NCBIfam" id="TIGR00096">
    <property type="entry name" value="16S rRNA (cytidine(1402)-2'-O)-methyltransferase"/>
    <property type="match status" value="1"/>
</dbReference>
<evidence type="ECO:0000259" key="14">
    <source>
        <dbReference type="PROSITE" id="PS51747"/>
    </source>
</evidence>
<dbReference type="AlphaFoldDB" id="A0A1M3KV69"/>
<keyword evidence="7 11" id="KW-0819">tRNA processing</keyword>
<dbReference type="Pfam" id="PF00590">
    <property type="entry name" value="TP_methylase"/>
    <property type="match status" value="1"/>
</dbReference>
<keyword evidence="3 12" id="KW-0698">rRNA processing</keyword>
<dbReference type="Proteomes" id="UP000184233">
    <property type="component" value="Unassembled WGS sequence"/>
</dbReference>
<dbReference type="PANTHER" id="PTHR46111:SF1">
    <property type="entry name" value="RIBOSOMAL RNA SMALL SUBUNIT METHYLTRANSFERASE I"/>
    <property type="match status" value="1"/>
</dbReference>
<evidence type="ECO:0000256" key="8">
    <source>
        <dbReference type="ARBA" id="ARBA00022723"/>
    </source>
</evidence>
<dbReference type="SUPFAM" id="SSF53790">
    <property type="entry name" value="Tetrapyrrole methylase"/>
    <property type="match status" value="1"/>
</dbReference>
<evidence type="ECO:0000256" key="1">
    <source>
        <dbReference type="ARBA" id="ARBA00010669"/>
    </source>
</evidence>
<comment type="function">
    <text evidence="12">Catalyzes the 2'-O-methylation of the ribose of cytidine 1402 (C1402) in 16S rRNA.</text>
</comment>
<feature type="region of interest" description="Disordered" evidence="13">
    <location>
        <begin position="143"/>
        <end position="164"/>
    </location>
</feature>
<dbReference type="InterPro" id="IPR028883">
    <property type="entry name" value="tRNA_aden_deaminase"/>
</dbReference>
<dbReference type="HAMAP" id="MF_00972">
    <property type="entry name" value="tRNA_aden_deaminase"/>
    <property type="match status" value="1"/>
</dbReference>
<dbReference type="InterPro" id="IPR035996">
    <property type="entry name" value="4pyrrol_Methylase_sf"/>
</dbReference>
<feature type="domain" description="CMP/dCMP-type deaminase" evidence="14">
    <location>
        <begin position="1"/>
        <end position="122"/>
    </location>
</feature>
<comment type="catalytic activity">
    <reaction evidence="12">
        <text>cytidine(1402) in 16S rRNA + S-adenosyl-L-methionine = 2'-O-methylcytidine(1402) in 16S rRNA + S-adenosyl-L-homocysteine + H(+)</text>
        <dbReference type="Rhea" id="RHEA:42924"/>
        <dbReference type="Rhea" id="RHEA-COMP:10285"/>
        <dbReference type="Rhea" id="RHEA-COMP:10286"/>
        <dbReference type="ChEBI" id="CHEBI:15378"/>
        <dbReference type="ChEBI" id="CHEBI:57856"/>
        <dbReference type="ChEBI" id="CHEBI:59789"/>
        <dbReference type="ChEBI" id="CHEBI:74495"/>
        <dbReference type="ChEBI" id="CHEBI:82748"/>
        <dbReference type="EC" id="2.1.1.198"/>
    </reaction>
</comment>
<evidence type="ECO:0000313" key="16">
    <source>
        <dbReference type="Proteomes" id="UP000184233"/>
    </source>
</evidence>
<keyword evidence="2 12" id="KW-0963">Cytoplasm</keyword>
<dbReference type="InterPro" id="IPR008189">
    <property type="entry name" value="rRNA_ssu_MeTfrase_I"/>
</dbReference>
<dbReference type="GO" id="GO:0008270">
    <property type="term" value="F:zinc ion binding"/>
    <property type="evidence" value="ECO:0007669"/>
    <property type="project" value="UniProtKB-UniRule"/>
</dbReference>
<dbReference type="InterPro" id="IPR016192">
    <property type="entry name" value="APOBEC/CMP_deaminase_Zn-bd"/>
</dbReference>
<evidence type="ECO:0000256" key="2">
    <source>
        <dbReference type="ARBA" id="ARBA00022490"/>
    </source>
</evidence>
<evidence type="ECO:0000256" key="5">
    <source>
        <dbReference type="ARBA" id="ARBA00022679"/>
    </source>
</evidence>
<sequence length="390" mass="41532">MDMALDEARRAAEAGDVPVGCVIVRGDDVVGRGGNEIERTGDPTRHAEIVAIAEAVAVTGEKFLSDCTLYVTLEPCSMCAGAIVLARVPTIVYGATDEKTGACRSLFEIADDPRLNHRCIVRTGIRAEEAAALLSGFFATQRGGTSQASRRPLPERSPDQRPAPALYLVPTPIGNLEDITVRGLKLLRAADIVLCEDTRHTGQLLRQYGAQGGRLVSNHEHNERERVRDVVRWVGEGKIVALVSDAGMPGISDPGYRAVHGCIDAGVPVVALPGATAAMTAAAASGLPTDALYFGGFLPQKKGRGLALERLAARAETVILYESPHRILQLLEELEHVAGSGRRIVIARELSKMHEEYLRGTVAEVRAVVEARGGIKGECVVLVAGSATEE</sequence>
<feature type="binding site" evidence="11">
    <location>
        <position position="76"/>
    </location>
    <ligand>
        <name>Zn(2+)</name>
        <dbReference type="ChEBI" id="CHEBI:29105"/>
        <note>catalytic</note>
    </ligand>
</feature>
<dbReference type="InterPro" id="IPR018063">
    <property type="entry name" value="SAM_MeTrfase_RsmI_CS"/>
</dbReference>
<evidence type="ECO:0000256" key="10">
    <source>
        <dbReference type="ARBA" id="ARBA00048045"/>
    </source>
</evidence>
<dbReference type="PROSITE" id="PS01296">
    <property type="entry name" value="RSMI"/>
    <property type="match status" value="1"/>
</dbReference>
<gene>
    <name evidence="11" type="primary">tadA</name>
    <name evidence="12" type="synonym">rsmI</name>
    <name evidence="15" type="ORF">BGO89_13135</name>
</gene>
<dbReference type="GO" id="GO:0005737">
    <property type="term" value="C:cytoplasm"/>
    <property type="evidence" value="ECO:0007669"/>
    <property type="project" value="UniProtKB-SubCell"/>
</dbReference>
<dbReference type="Gene3D" id="3.30.950.10">
    <property type="entry name" value="Methyltransferase, Cobalt-precorrin-4 Transmethylase, Domain 2"/>
    <property type="match status" value="1"/>
</dbReference>
<dbReference type="FunFam" id="3.40.1010.10:FF:000007">
    <property type="entry name" value="Ribosomal RNA small subunit methyltransferase I"/>
    <property type="match status" value="1"/>
</dbReference>
<dbReference type="Pfam" id="PF14437">
    <property type="entry name" value="MafB19-deam"/>
    <property type="match status" value="1"/>
</dbReference>
<keyword evidence="5 12" id="KW-0808">Transferase</keyword>
<comment type="function">
    <text evidence="11">Catalyzes the deamination of adenosine to inosine at the wobble position 34 of tRNA(Arg2).</text>
</comment>
<dbReference type="InterPro" id="IPR000878">
    <property type="entry name" value="4pyrrol_Mease"/>
</dbReference>
<dbReference type="SUPFAM" id="SSF53927">
    <property type="entry name" value="Cytidine deaminase-like"/>
    <property type="match status" value="1"/>
</dbReference>
<dbReference type="EMBL" id="MKVH01000025">
    <property type="protein sequence ID" value="OJX56277.1"/>
    <property type="molecule type" value="Genomic_DNA"/>
</dbReference>
<dbReference type="Gene3D" id="3.40.1010.10">
    <property type="entry name" value="Cobalt-precorrin-4 Transmethylase, Domain 1"/>
    <property type="match status" value="1"/>
</dbReference>
<keyword evidence="8 11" id="KW-0479">Metal-binding</keyword>
<keyword evidence="4 12" id="KW-0489">Methyltransferase</keyword>
<keyword evidence="9 11" id="KW-0862">Zinc</keyword>
<evidence type="ECO:0000256" key="9">
    <source>
        <dbReference type="ARBA" id="ARBA00022833"/>
    </source>
</evidence>
<dbReference type="PANTHER" id="PTHR46111">
    <property type="entry name" value="RIBOSOMAL RNA SMALL SUBUNIT METHYLTRANSFERASE I"/>
    <property type="match status" value="1"/>
</dbReference>
<evidence type="ECO:0000256" key="13">
    <source>
        <dbReference type="SAM" id="MobiDB-lite"/>
    </source>
</evidence>
<keyword evidence="6 12" id="KW-0949">S-adenosyl-L-methionine</keyword>
<dbReference type="HAMAP" id="MF_01877">
    <property type="entry name" value="16SrRNA_methyltr_I"/>
    <property type="match status" value="1"/>
</dbReference>
<dbReference type="STRING" id="1895771.BGO89_13135"/>
<dbReference type="EC" id="3.5.4.33" evidence="11"/>
<dbReference type="InterPro" id="IPR014776">
    <property type="entry name" value="4pyrrole_Mease_sub2"/>
</dbReference>
<feature type="binding site" evidence="11">
    <location>
        <position position="46"/>
    </location>
    <ligand>
        <name>Zn(2+)</name>
        <dbReference type="ChEBI" id="CHEBI:29105"/>
        <note>catalytic</note>
    </ligand>
</feature>
<organism evidence="15 16">
    <name type="scientific">Candidatus Kapaibacterium thiocyanatum</name>
    <dbReference type="NCBI Taxonomy" id="1895771"/>
    <lineage>
        <taxon>Bacteria</taxon>
        <taxon>Pseudomonadati</taxon>
        <taxon>Candidatus Kapaibacteriota</taxon>
        <taxon>Candidatus Kapaibacteriia</taxon>
        <taxon>Candidatus Kapaibacteriales</taxon>
        <taxon>Candidatus Kapaibacteriaceae</taxon>
        <taxon>Candidatus Kapaibacterium</taxon>
    </lineage>
</organism>
<comment type="caution">
    <text evidence="15">The sequence shown here is derived from an EMBL/GenBank/DDBJ whole genome shotgun (WGS) entry which is preliminary data.</text>
</comment>
<reference evidence="15 16" key="1">
    <citation type="submission" date="2016-09" db="EMBL/GenBank/DDBJ databases">
        <title>Genome-resolved meta-omics ties microbial dynamics to process performance in biotechnology for thiocyanate degradation.</title>
        <authorList>
            <person name="Kantor R.S."/>
            <person name="Huddy R.J."/>
            <person name="Iyer R."/>
            <person name="Thomas B.C."/>
            <person name="Brown C.T."/>
            <person name="Anantharaman K."/>
            <person name="Tringe S."/>
            <person name="Hettich R.L."/>
            <person name="Harrison S.T."/>
            <person name="Banfield J.F."/>
        </authorList>
    </citation>
    <scope>NUCLEOTIDE SEQUENCE [LARGE SCALE GENOMIC DNA]</scope>
    <source>
        <strain evidence="15">59-99</strain>
    </source>
</reference>
<dbReference type="InterPro" id="IPR002125">
    <property type="entry name" value="CMP_dCMP_dom"/>
</dbReference>
<dbReference type="Gene3D" id="3.40.140.10">
    <property type="entry name" value="Cytidine Deaminase, domain 2"/>
    <property type="match status" value="1"/>
</dbReference>
<comment type="subcellular location">
    <subcellularLocation>
        <location evidence="12">Cytoplasm</location>
    </subcellularLocation>
</comment>
<dbReference type="PROSITE" id="PS51747">
    <property type="entry name" value="CYT_DCMP_DEAMINASES_2"/>
    <property type="match status" value="1"/>
</dbReference>
<dbReference type="InterPro" id="IPR016193">
    <property type="entry name" value="Cytidine_deaminase-like"/>
</dbReference>
<evidence type="ECO:0000256" key="6">
    <source>
        <dbReference type="ARBA" id="ARBA00022691"/>
    </source>
</evidence>
<dbReference type="CDD" id="cd11648">
    <property type="entry name" value="RsmI"/>
    <property type="match status" value="1"/>
</dbReference>
<proteinExistence type="inferred from homology"/>
<feature type="active site" description="Proton donor" evidence="11">
    <location>
        <position position="48"/>
    </location>
</feature>
<dbReference type="InterPro" id="IPR014777">
    <property type="entry name" value="4pyrrole_Mease_sub1"/>
</dbReference>
<evidence type="ECO:0000313" key="15">
    <source>
        <dbReference type="EMBL" id="OJX56277.1"/>
    </source>
</evidence>
<accession>A0A1M3KV69</accession>
<comment type="similarity">
    <text evidence="1">Belongs to the cytidine and deoxycytidylate deaminase family. ADAT2 subfamily.</text>
</comment>
<dbReference type="CDD" id="cd01285">
    <property type="entry name" value="nucleoside_deaminase"/>
    <property type="match status" value="1"/>
</dbReference>
<comment type="catalytic activity">
    <reaction evidence="10 11">
        <text>adenosine(34) in tRNA + H2O + H(+) = inosine(34) in tRNA + NH4(+)</text>
        <dbReference type="Rhea" id="RHEA:43168"/>
        <dbReference type="Rhea" id="RHEA-COMP:10373"/>
        <dbReference type="Rhea" id="RHEA-COMP:10374"/>
        <dbReference type="ChEBI" id="CHEBI:15377"/>
        <dbReference type="ChEBI" id="CHEBI:15378"/>
        <dbReference type="ChEBI" id="CHEBI:28938"/>
        <dbReference type="ChEBI" id="CHEBI:74411"/>
        <dbReference type="ChEBI" id="CHEBI:82852"/>
        <dbReference type="EC" id="3.5.4.33"/>
    </reaction>
</comment>
<comment type="similarity">
    <text evidence="12">Belongs to the methyltransferase superfamily. RsmI family.</text>
</comment>
<evidence type="ECO:0000256" key="4">
    <source>
        <dbReference type="ARBA" id="ARBA00022603"/>
    </source>
</evidence>
<comment type="cofactor">
    <cofactor evidence="11">
        <name>Zn(2+)</name>
        <dbReference type="ChEBI" id="CHEBI:29105"/>
    </cofactor>
    <text evidence="11">Binds 1 zinc ion per subunit.</text>
</comment>
<dbReference type="InterPro" id="IPR058535">
    <property type="entry name" value="MafB19-deam"/>
</dbReference>
<dbReference type="EC" id="2.1.1.198" evidence="12"/>
<evidence type="ECO:0000256" key="12">
    <source>
        <dbReference type="HAMAP-Rule" id="MF_01877"/>
    </source>
</evidence>
<name>A0A1M3KV69_9BACT</name>
<keyword evidence="11" id="KW-0378">Hydrolase</keyword>
<evidence type="ECO:0000256" key="7">
    <source>
        <dbReference type="ARBA" id="ARBA00022694"/>
    </source>
</evidence>
<dbReference type="FunFam" id="3.30.950.10:FF:000002">
    <property type="entry name" value="Ribosomal RNA small subunit methyltransferase I"/>
    <property type="match status" value="1"/>
</dbReference>
<dbReference type="GO" id="GO:0052717">
    <property type="term" value="F:tRNA-specific adenosine-34 deaminase activity"/>
    <property type="evidence" value="ECO:0007669"/>
    <property type="project" value="UniProtKB-UniRule"/>
</dbReference>
<feature type="binding site" evidence="11">
    <location>
        <position position="79"/>
    </location>
    <ligand>
        <name>Zn(2+)</name>
        <dbReference type="ChEBI" id="CHEBI:29105"/>
        <note>catalytic</note>
    </ligand>
</feature>
<evidence type="ECO:0000256" key="11">
    <source>
        <dbReference type="HAMAP-Rule" id="MF_00972"/>
    </source>
</evidence>